<organism evidence="2 3">
    <name type="scientific">Brevibacillus laterosporus</name>
    <name type="common">Bacillus laterosporus</name>
    <dbReference type="NCBI Taxonomy" id="1465"/>
    <lineage>
        <taxon>Bacteria</taxon>
        <taxon>Bacillati</taxon>
        <taxon>Bacillota</taxon>
        <taxon>Bacilli</taxon>
        <taxon>Bacillales</taxon>
        <taxon>Paenibacillaceae</taxon>
        <taxon>Brevibacillus</taxon>
    </lineage>
</organism>
<sequence length="56" mass="6276">MNVYLDLGLTKDQYYIKKGEAISQIATALGIILVPIFISLYQTLLPLLFQSVMLLS</sequence>
<comment type="caution">
    <text evidence="2">The sequence shown here is derived from an EMBL/GenBank/DDBJ whole genome shotgun (WGS) entry which is preliminary data.</text>
</comment>
<evidence type="ECO:0000256" key="1">
    <source>
        <dbReference type="SAM" id="Phobius"/>
    </source>
</evidence>
<dbReference type="AlphaFoldDB" id="A0AAP3DJN8"/>
<dbReference type="Proteomes" id="UP001077662">
    <property type="component" value="Unassembled WGS sequence"/>
</dbReference>
<keyword evidence="1" id="KW-1133">Transmembrane helix</keyword>
<keyword evidence="1" id="KW-0472">Membrane</keyword>
<accession>A0AAP3DJN8</accession>
<dbReference type="EMBL" id="JAPTNE010000042">
    <property type="protein sequence ID" value="MCZ0809724.1"/>
    <property type="molecule type" value="Genomic_DNA"/>
</dbReference>
<gene>
    <name evidence="2" type="ORF">O0554_22945</name>
</gene>
<keyword evidence="1" id="KW-0812">Transmembrane</keyword>
<evidence type="ECO:0000313" key="3">
    <source>
        <dbReference type="Proteomes" id="UP001077662"/>
    </source>
</evidence>
<protein>
    <submittedName>
        <fullName evidence="2">Uncharacterized protein</fullName>
    </submittedName>
</protein>
<evidence type="ECO:0000313" key="2">
    <source>
        <dbReference type="EMBL" id="MCZ0809724.1"/>
    </source>
</evidence>
<proteinExistence type="predicted"/>
<feature type="transmembrane region" description="Helical" evidence="1">
    <location>
        <begin position="21"/>
        <end position="44"/>
    </location>
</feature>
<name>A0AAP3DJN8_BRELA</name>
<reference evidence="2" key="1">
    <citation type="submission" date="2022-09" db="EMBL/GenBank/DDBJ databases">
        <title>Genome analysis and characterization of larvicidal activity of Brevibacillus strains.</title>
        <authorList>
            <person name="Patrusheva E.V."/>
            <person name="Izotova A.O."/>
            <person name="Toshchakov S.V."/>
            <person name="Sineoky S.P."/>
        </authorList>
    </citation>
    <scope>NUCLEOTIDE SEQUENCE</scope>
    <source>
        <strain evidence="2">VKPM_B-13247</strain>
    </source>
</reference>